<dbReference type="CDD" id="cd03443">
    <property type="entry name" value="PaaI_thioesterase"/>
    <property type="match status" value="1"/>
</dbReference>
<evidence type="ECO:0000259" key="1">
    <source>
        <dbReference type="Pfam" id="PF03061"/>
    </source>
</evidence>
<gene>
    <name evidence="2" type="ORF">GGX14DRAFT_540489</name>
</gene>
<dbReference type="AlphaFoldDB" id="A0AAD6VVJ0"/>
<dbReference type="EMBL" id="JARJCW010000008">
    <property type="protein sequence ID" value="KAJ7221266.1"/>
    <property type="molecule type" value="Genomic_DNA"/>
</dbReference>
<dbReference type="InterPro" id="IPR029069">
    <property type="entry name" value="HotDog_dom_sf"/>
</dbReference>
<evidence type="ECO:0000313" key="3">
    <source>
        <dbReference type="Proteomes" id="UP001219525"/>
    </source>
</evidence>
<sequence>MSTTLLVLRRHAACRLSLQLRPRTLLARTAATSTDTPPPPPPRRGLTTLAALSLVTLTSLGAYSLGALYPPPPLTLLYPRPAPAPPADPDSPESRAYTAELEAALQALPALAALRAAPDAAAWYETRPHANVPEAVRVNRLTSGALRGPGRIAVLPLARVRRDERAAVVFVHLGRGLCGHDGIVHGGLLATLLDEALGRNAAVNLPEKVGVTATLSVKYKAPTRADQFVVMKTELVEQKGRKALVKGTVEALDGTVLVEAEALFVQPRYAKLLNTAVMRQYMGTPPPPEPVVVIEGEGKIV</sequence>
<dbReference type="PANTHER" id="PTHR47260">
    <property type="entry name" value="UPF0644 PROTEIN PB2B4.06"/>
    <property type="match status" value="1"/>
</dbReference>
<dbReference type="InterPro" id="IPR006683">
    <property type="entry name" value="Thioestr_dom"/>
</dbReference>
<accession>A0AAD6VVJ0</accession>
<comment type="caution">
    <text evidence="2">The sequence shown here is derived from an EMBL/GenBank/DDBJ whole genome shotgun (WGS) entry which is preliminary data.</text>
</comment>
<dbReference type="InterPro" id="IPR052061">
    <property type="entry name" value="PTE-AB_protein"/>
</dbReference>
<reference evidence="2" key="1">
    <citation type="submission" date="2023-03" db="EMBL/GenBank/DDBJ databases">
        <title>Massive genome expansion in bonnet fungi (Mycena s.s.) driven by repeated elements and novel gene families across ecological guilds.</title>
        <authorList>
            <consortium name="Lawrence Berkeley National Laboratory"/>
            <person name="Harder C.B."/>
            <person name="Miyauchi S."/>
            <person name="Viragh M."/>
            <person name="Kuo A."/>
            <person name="Thoen E."/>
            <person name="Andreopoulos B."/>
            <person name="Lu D."/>
            <person name="Skrede I."/>
            <person name="Drula E."/>
            <person name="Henrissat B."/>
            <person name="Morin E."/>
            <person name="Kohler A."/>
            <person name="Barry K."/>
            <person name="LaButti K."/>
            <person name="Morin E."/>
            <person name="Salamov A."/>
            <person name="Lipzen A."/>
            <person name="Mereny Z."/>
            <person name="Hegedus B."/>
            <person name="Baldrian P."/>
            <person name="Stursova M."/>
            <person name="Weitz H."/>
            <person name="Taylor A."/>
            <person name="Grigoriev I.V."/>
            <person name="Nagy L.G."/>
            <person name="Martin F."/>
            <person name="Kauserud H."/>
        </authorList>
    </citation>
    <scope>NUCLEOTIDE SEQUENCE</scope>
    <source>
        <strain evidence="2">9144</strain>
    </source>
</reference>
<keyword evidence="3" id="KW-1185">Reference proteome</keyword>
<protein>
    <submittedName>
        <fullName evidence="2">HotDog domain-containing protein</fullName>
    </submittedName>
</protein>
<dbReference type="Pfam" id="PF03061">
    <property type="entry name" value="4HBT"/>
    <property type="match status" value="1"/>
</dbReference>
<dbReference type="Proteomes" id="UP001219525">
    <property type="component" value="Unassembled WGS sequence"/>
</dbReference>
<dbReference type="PANTHER" id="PTHR47260:SF1">
    <property type="entry name" value="UPF0644 PROTEIN PB2B4.06"/>
    <property type="match status" value="1"/>
</dbReference>
<name>A0AAD6VVJ0_9AGAR</name>
<feature type="domain" description="Thioesterase" evidence="1">
    <location>
        <begin position="182"/>
        <end position="256"/>
    </location>
</feature>
<dbReference type="SUPFAM" id="SSF54637">
    <property type="entry name" value="Thioesterase/thiol ester dehydrase-isomerase"/>
    <property type="match status" value="1"/>
</dbReference>
<proteinExistence type="predicted"/>
<evidence type="ECO:0000313" key="2">
    <source>
        <dbReference type="EMBL" id="KAJ7221266.1"/>
    </source>
</evidence>
<organism evidence="2 3">
    <name type="scientific">Mycena pura</name>
    <dbReference type="NCBI Taxonomy" id="153505"/>
    <lineage>
        <taxon>Eukaryota</taxon>
        <taxon>Fungi</taxon>
        <taxon>Dikarya</taxon>
        <taxon>Basidiomycota</taxon>
        <taxon>Agaricomycotina</taxon>
        <taxon>Agaricomycetes</taxon>
        <taxon>Agaricomycetidae</taxon>
        <taxon>Agaricales</taxon>
        <taxon>Marasmiineae</taxon>
        <taxon>Mycenaceae</taxon>
        <taxon>Mycena</taxon>
    </lineage>
</organism>
<dbReference type="Gene3D" id="3.10.129.10">
    <property type="entry name" value="Hotdog Thioesterase"/>
    <property type="match status" value="1"/>
</dbReference>